<dbReference type="InParanoid" id="A0A0Q9WAE6"/>
<dbReference type="Proteomes" id="UP000008792">
    <property type="component" value="Unassembled WGS sequence"/>
</dbReference>
<proteinExistence type="predicted"/>
<protein>
    <submittedName>
        <fullName evidence="1">Uncharacterized protein</fullName>
    </submittedName>
</protein>
<keyword evidence="2" id="KW-1185">Reference proteome</keyword>
<name>A0A0Q9WAE6_DROVI</name>
<dbReference type="KEGG" id="dvi:26531422"/>
<sequence length="167" mass="18837">MPEPVWKNGVSYLPAKNGLSQLVYSKVVKIKDRMEKEPGIVASTFILRNVGSRLAVGSRLDTTPISDKALGFSKWPRLFLRLVGLWPSALLPPYSGICPPCLLHDQRSAVAATPTVAFWYTRGFDLIPSMTLHFLLPFLSVRVPSKRSLYLTWEVFFRLFAYPRPKG</sequence>
<accession>A0A0Q9WAE6</accession>
<evidence type="ECO:0000313" key="2">
    <source>
        <dbReference type="Proteomes" id="UP000008792"/>
    </source>
</evidence>
<dbReference type="EMBL" id="CH940649">
    <property type="protein sequence ID" value="KRF81715.1"/>
    <property type="molecule type" value="Genomic_DNA"/>
</dbReference>
<reference evidence="1 2" key="1">
    <citation type="journal article" date="2007" name="Nature">
        <title>Evolution of genes and genomes on the Drosophila phylogeny.</title>
        <authorList>
            <consortium name="Drosophila 12 Genomes Consortium"/>
            <person name="Clark A.G."/>
            <person name="Eisen M.B."/>
            <person name="Smith D.R."/>
            <person name="Bergman C.M."/>
            <person name="Oliver B."/>
            <person name="Markow T.A."/>
            <person name="Kaufman T.C."/>
            <person name="Kellis M."/>
            <person name="Gelbart W."/>
            <person name="Iyer V.N."/>
            <person name="Pollard D.A."/>
            <person name="Sackton T.B."/>
            <person name="Larracuente A.M."/>
            <person name="Singh N.D."/>
            <person name="Abad J.P."/>
            <person name="Abt D.N."/>
            <person name="Adryan B."/>
            <person name="Aguade M."/>
            <person name="Akashi H."/>
            <person name="Anderson W.W."/>
            <person name="Aquadro C.F."/>
            <person name="Ardell D.H."/>
            <person name="Arguello R."/>
            <person name="Artieri C.G."/>
            <person name="Barbash D.A."/>
            <person name="Barker D."/>
            <person name="Barsanti P."/>
            <person name="Batterham P."/>
            <person name="Batzoglou S."/>
            <person name="Begun D."/>
            <person name="Bhutkar A."/>
            <person name="Blanco E."/>
            <person name="Bosak S.A."/>
            <person name="Bradley R.K."/>
            <person name="Brand A.D."/>
            <person name="Brent M.R."/>
            <person name="Brooks A.N."/>
            <person name="Brown R.H."/>
            <person name="Butlin R.K."/>
            <person name="Caggese C."/>
            <person name="Calvi B.R."/>
            <person name="Bernardo de Carvalho A."/>
            <person name="Caspi A."/>
            <person name="Castrezana S."/>
            <person name="Celniker S.E."/>
            <person name="Chang J.L."/>
            <person name="Chapple C."/>
            <person name="Chatterji S."/>
            <person name="Chinwalla A."/>
            <person name="Civetta A."/>
            <person name="Clifton S.W."/>
            <person name="Comeron J.M."/>
            <person name="Costello J.C."/>
            <person name="Coyne J.A."/>
            <person name="Daub J."/>
            <person name="David R.G."/>
            <person name="Delcher A.L."/>
            <person name="Delehaunty K."/>
            <person name="Do C.B."/>
            <person name="Ebling H."/>
            <person name="Edwards K."/>
            <person name="Eickbush T."/>
            <person name="Evans J.D."/>
            <person name="Filipski A."/>
            <person name="Findeiss S."/>
            <person name="Freyhult E."/>
            <person name="Fulton L."/>
            <person name="Fulton R."/>
            <person name="Garcia A.C."/>
            <person name="Gardiner A."/>
            <person name="Garfield D.A."/>
            <person name="Garvin B.E."/>
            <person name="Gibson G."/>
            <person name="Gilbert D."/>
            <person name="Gnerre S."/>
            <person name="Godfrey J."/>
            <person name="Good R."/>
            <person name="Gotea V."/>
            <person name="Gravely B."/>
            <person name="Greenberg A.J."/>
            <person name="Griffiths-Jones S."/>
            <person name="Gross S."/>
            <person name="Guigo R."/>
            <person name="Gustafson E.A."/>
            <person name="Haerty W."/>
            <person name="Hahn M.W."/>
            <person name="Halligan D.L."/>
            <person name="Halpern A.L."/>
            <person name="Halter G.M."/>
            <person name="Han M.V."/>
            <person name="Heger A."/>
            <person name="Hillier L."/>
            <person name="Hinrichs A.S."/>
            <person name="Holmes I."/>
            <person name="Hoskins R.A."/>
            <person name="Hubisz M.J."/>
            <person name="Hultmark D."/>
            <person name="Huntley M.A."/>
            <person name="Jaffe D.B."/>
            <person name="Jagadeeshan S."/>
            <person name="Jeck W.R."/>
            <person name="Johnson J."/>
            <person name="Jones C.D."/>
            <person name="Jordan W.C."/>
            <person name="Karpen G.H."/>
            <person name="Kataoka E."/>
            <person name="Keightley P.D."/>
            <person name="Kheradpour P."/>
            <person name="Kirkness E.F."/>
            <person name="Koerich L.B."/>
            <person name="Kristiansen K."/>
            <person name="Kudrna D."/>
            <person name="Kulathinal R.J."/>
            <person name="Kumar S."/>
            <person name="Kwok R."/>
            <person name="Lander E."/>
            <person name="Langley C.H."/>
            <person name="Lapoint R."/>
            <person name="Lazzaro B.P."/>
            <person name="Lee S.J."/>
            <person name="Levesque L."/>
            <person name="Li R."/>
            <person name="Lin C.F."/>
            <person name="Lin M.F."/>
            <person name="Lindblad-Toh K."/>
            <person name="Llopart A."/>
            <person name="Long M."/>
            <person name="Low L."/>
            <person name="Lozovsky E."/>
            <person name="Lu J."/>
            <person name="Luo M."/>
            <person name="Machado C.A."/>
            <person name="Makalowski W."/>
            <person name="Marzo M."/>
            <person name="Matsuda M."/>
            <person name="Matzkin L."/>
            <person name="McAllister B."/>
            <person name="McBride C.S."/>
            <person name="McKernan B."/>
            <person name="McKernan K."/>
            <person name="Mendez-Lago M."/>
            <person name="Minx P."/>
            <person name="Mollenhauer M.U."/>
            <person name="Montooth K."/>
            <person name="Mount S.M."/>
            <person name="Mu X."/>
            <person name="Myers E."/>
            <person name="Negre B."/>
            <person name="Newfeld S."/>
            <person name="Nielsen R."/>
            <person name="Noor M.A."/>
            <person name="O'Grady P."/>
            <person name="Pachter L."/>
            <person name="Papaceit M."/>
            <person name="Parisi M.J."/>
            <person name="Parisi M."/>
            <person name="Parts L."/>
            <person name="Pedersen J.S."/>
            <person name="Pesole G."/>
            <person name="Phillippy A.M."/>
            <person name="Ponting C.P."/>
            <person name="Pop M."/>
            <person name="Porcelli D."/>
            <person name="Powell J.R."/>
            <person name="Prohaska S."/>
            <person name="Pruitt K."/>
            <person name="Puig M."/>
            <person name="Quesneville H."/>
            <person name="Ram K.R."/>
            <person name="Rand D."/>
            <person name="Rasmussen M.D."/>
            <person name="Reed L.K."/>
            <person name="Reenan R."/>
            <person name="Reily A."/>
            <person name="Remington K.A."/>
            <person name="Rieger T.T."/>
            <person name="Ritchie M.G."/>
            <person name="Robin C."/>
            <person name="Rogers Y.H."/>
            <person name="Rohde C."/>
            <person name="Rozas J."/>
            <person name="Rubenfield M.J."/>
            <person name="Ruiz A."/>
            <person name="Russo S."/>
            <person name="Salzberg S.L."/>
            <person name="Sanchez-Gracia A."/>
            <person name="Saranga D.J."/>
            <person name="Sato H."/>
            <person name="Schaeffer S.W."/>
            <person name="Schatz M.C."/>
            <person name="Schlenke T."/>
            <person name="Schwartz R."/>
            <person name="Segarra C."/>
            <person name="Singh R.S."/>
            <person name="Sirot L."/>
            <person name="Sirota M."/>
            <person name="Sisneros N.B."/>
            <person name="Smith C.D."/>
            <person name="Smith T.F."/>
            <person name="Spieth J."/>
            <person name="Stage D.E."/>
            <person name="Stark A."/>
            <person name="Stephan W."/>
            <person name="Strausberg R.L."/>
            <person name="Strempel S."/>
            <person name="Sturgill D."/>
            <person name="Sutton G."/>
            <person name="Sutton G.G."/>
            <person name="Tao W."/>
            <person name="Teichmann S."/>
            <person name="Tobari Y.N."/>
            <person name="Tomimura Y."/>
            <person name="Tsolas J.M."/>
            <person name="Valente V.L."/>
            <person name="Venter E."/>
            <person name="Venter J.C."/>
            <person name="Vicario S."/>
            <person name="Vieira F.G."/>
            <person name="Vilella A.J."/>
            <person name="Villasante A."/>
            <person name="Walenz B."/>
            <person name="Wang J."/>
            <person name="Wasserman M."/>
            <person name="Watts T."/>
            <person name="Wilson D."/>
            <person name="Wilson R.K."/>
            <person name="Wing R.A."/>
            <person name="Wolfner M.F."/>
            <person name="Wong A."/>
            <person name="Wong G.K."/>
            <person name="Wu C.I."/>
            <person name="Wu G."/>
            <person name="Yamamoto D."/>
            <person name="Yang H.P."/>
            <person name="Yang S.P."/>
            <person name="Yorke J.A."/>
            <person name="Yoshida K."/>
            <person name="Zdobnov E."/>
            <person name="Zhang P."/>
            <person name="Zhang Y."/>
            <person name="Zimin A.V."/>
            <person name="Baldwin J."/>
            <person name="Abdouelleil A."/>
            <person name="Abdulkadir J."/>
            <person name="Abebe A."/>
            <person name="Abera B."/>
            <person name="Abreu J."/>
            <person name="Acer S.C."/>
            <person name="Aftuck L."/>
            <person name="Alexander A."/>
            <person name="An P."/>
            <person name="Anderson E."/>
            <person name="Anderson S."/>
            <person name="Arachi H."/>
            <person name="Azer M."/>
            <person name="Bachantsang P."/>
            <person name="Barry A."/>
            <person name="Bayul T."/>
            <person name="Berlin A."/>
            <person name="Bessette D."/>
            <person name="Bloom T."/>
            <person name="Blye J."/>
            <person name="Boguslavskiy L."/>
            <person name="Bonnet C."/>
            <person name="Boukhgalter B."/>
            <person name="Bourzgui I."/>
            <person name="Brown A."/>
            <person name="Cahill P."/>
            <person name="Channer S."/>
            <person name="Cheshatsang Y."/>
            <person name="Chuda L."/>
            <person name="Citroen M."/>
            <person name="Collymore A."/>
            <person name="Cooke P."/>
            <person name="Costello M."/>
            <person name="D'Aco K."/>
            <person name="Daza R."/>
            <person name="De Haan G."/>
            <person name="DeGray S."/>
            <person name="DeMaso C."/>
            <person name="Dhargay N."/>
            <person name="Dooley K."/>
            <person name="Dooley E."/>
            <person name="Doricent M."/>
            <person name="Dorje P."/>
            <person name="Dorjee K."/>
            <person name="Dupes A."/>
            <person name="Elong R."/>
            <person name="Falk J."/>
            <person name="Farina A."/>
            <person name="Faro S."/>
            <person name="Ferguson D."/>
            <person name="Fisher S."/>
            <person name="Foley C.D."/>
            <person name="Franke A."/>
            <person name="Friedrich D."/>
            <person name="Gadbois L."/>
            <person name="Gearin G."/>
            <person name="Gearin C.R."/>
            <person name="Giannoukos G."/>
            <person name="Goode T."/>
            <person name="Graham J."/>
            <person name="Grandbois E."/>
            <person name="Grewal S."/>
            <person name="Gyaltsen K."/>
            <person name="Hafez N."/>
            <person name="Hagos B."/>
            <person name="Hall J."/>
            <person name="Henson C."/>
            <person name="Hollinger A."/>
            <person name="Honan T."/>
            <person name="Huard M.D."/>
            <person name="Hughes L."/>
            <person name="Hurhula B."/>
            <person name="Husby M.E."/>
            <person name="Kamat A."/>
            <person name="Kanga B."/>
            <person name="Kashin S."/>
            <person name="Khazanovich D."/>
            <person name="Kisner P."/>
            <person name="Lance K."/>
            <person name="Lara M."/>
            <person name="Lee W."/>
            <person name="Lennon N."/>
            <person name="Letendre F."/>
            <person name="LeVine R."/>
            <person name="Lipovsky A."/>
            <person name="Liu X."/>
            <person name="Liu J."/>
            <person name="Liu S."/>
            <person name="Lokyitsang T."/>
            <person name="Lokyitsang Y."/>
            <person name="Lubonja R."/>
            <person name="Lui A."/>
            <person name="MacDonald P."/>
            <person name="Magnisalis V."/>
            <person name="Maru K."/>
            <person name="Matthews C."/>
            <person name="McCusker W."/>
            <person name="McDonough S."/>
            <person name="Mehta T."/>
            <person name="Meldrim J."/>
            <person name="Meneus L."/>
            <person name="Mihai O."/>
            <person name="Mihalev A."/>
            <person name="Mihova T."/>
            <person name="Mittelman R."/>
            <person name="Mlenga V."/>
            <person name="Montmayeur A."/>
            <person name="Mulrain L."/>
            <person name="Navidi A."/>
            <person name="Naylor J."/>
            <person name="Negash T."/>
            <person name="Nguyen T."/>
            <person name="Nguyen N."/>
            <person name="Nicol R."/>
            <person name="Norbu C."/>
            <person name="Norbu N."/>
            <person name="Novod N."/>
            <person name="O'Neill B."/>
            <person name="Osman S."/>
            <person name="Markiewicz E."/>
            <person name="Oyono O.L."/>
            <person name="Patti C."/>
            <person name="Phunkhang P."/>
            <person name="Pierre F."/>
            <person name="Priest M."/>
            <person name="Raghuraman S."/>
            <person name="Rege F."/>
            <person name="Reyes R."/>
            <person name="Rise C."/>
            <person name="Rogov P."/>
            <person name="Ross K."/>
            <person name="Ryan E."/>
            <person name="Settipalli S."/>
            <person name="Shea T."/>
            <person name="Sherpa N."/>
            <person name="Shi L."/>
            <person name="Shih D."/>
            <person name="Sparrow T."/>
            <person name="Spaulding J."/>
            <person name="Stalker J."/>
            <person name="Stange-Thomann N."/>
            <person name="Stavropoulos S."/>
            <person name="Stone C."/>
            <person name="Strader C."/>
            <person name="Tesfaye S."/>
            <person name="Thomson T."/>
            <person name="Thoulutsang Y."/>
            <person name="Thoulutsang D."/>
            <person name="Topham K."/>
            <person name="Topping I."/>
            <person name="Tsamla T."/>
            <person name="Vassiliev H."/>
            <person name="Vo A."/>
            <person name="Wangchuk T."/>
            <person name="Wangdi T."/>
            <person name="Weiand M."/>
            <person name="Wilkinson J."/>
            <person name="Wilson A."/>
            <person name="Yadav S."/>
            <person name="Young G."/>
            <person name="Yu Q."/>
            <person name="Zembek L."/>
            <person name="Zhong D."/>
            <person name="Zimmer A."/>
            <person name="Zwirko Z."/>
            <person name="Jaffe D.B."/>
            <person name="Alvarez P."/>
            <person name="Brockman W."/>
            <person name="Butler J."/>
            <person name="Chin C."/>
            <person name="Gnerre S."/>
            <person name="Grabherr M."/>
            <person name="Kleber M."/>
            <person name="Mauceli E."/>
            <person name="MacCallum I."/>
        </authorList>
    </citation>
    <scope>NUCLEOTIDE SEQUENCE [LARGE SCALE GENOMIC DNA]</scope>
    <source>
        <strain evidence="2">Tucson 15010-1051.87</strain>
    </source>
</reference>
<organism evidence="1 2">
    <name type="scientific">Drosophila virilis</name>
    <name type="common">Fruit fly</name>
    <dbReference type="NCBI Taxonomy" id="7244"/>
    <lineage>
        <taxon>Eukaryota</taxon>
        <taxon>Metazoa</taxon>
        <taxon>Ecdysozoa</taxon>
        <taxon>Arthropoda</taxon>
        <taxon>Hexapoda</taxon>
        <taxon>Insecta</taxon>
        <taxon>Pterygota</taxon>
        <taxon>Neoptera</taxon>
        <taxon>Endopterygota</taxon>
        <taxon>Diptera</taxon>
        <taxon>Brachycera</taxon>
        <taxon>Muscomorpha</taxon>
        <taxon>Ephydroidea</taxon>
        <taxon>Drosophilidae</taxon>
        <taxon>Drosophila</taxon>
    </lineage>
</organism>
<dbReference type="AlphaFoldDB" id="A0A0Q9WAE6"/>
<evidence type="ECO:0000313" key="1">
    <source>
        <dbReference type="EMBL" id="KRF81715.1"/>
    </source>
</evidence>
<gene>
    <name evidence="1" type="primary">Dvir\GJ26652</name>
    <name evidence="1" type="ORF">Dvir_GJ26652</name>
</gene>